<name>A0ABY1PDQ7_9HYPH</name>
<protein>
    <submittedName>
        <fullName evidence="2">Uncharacterized protein</fullName>
    </submittedName>
</protein>
<reference evidence="2 3" key="1">
    <citation type="submission" date="2017-05" db="EMBL/GenBank/DDBJ databases">
        <authorList>
            <person name="Varghese N."/>
            <person name="Submissions S."/>
        </authorList>
    </citation>
    <scope>NUCLEOTIDE SEQUENCE [LARGE SCALE GENOMIC DNA]</scope>
    <source>
        <strain evidence="2 3">DSM 15949</strain>
    </source>
</reference>
<gene>
    <name evidence="2" type="ORF">SAMN06265374_3475</name>
</gene>
<feature type="compositionally biased region" description="Basic and acidic residues" evidence="1">
    <location>
        <begin position="1"/>
        <end position="10"/>
    </location>
</feature>
<dbReference type="EMBL" id="FXTT01000005">
    <property type="protein sequence ID" value="SMP32094.1"/>
    <property type="molecule type" value="Genomic_DNA"/>
</dbReference>
<evidence type="ECO:0000313" key="2">
    <source>
        <dbReference type="EMBL" id="SMP32094.1"/>
    </source>
</evidence>
<accession>A0ABY1PDQ7</accession>
<feature type="region of interest" description="Disordered" evidence="1">
    <location>
        <begin position="1"/>
        <end position="20"/>
    </location>
</feature>
<organism evidence="2 3">
    <name type="scientific">Roseibium denhamense</name>
    <dbReference type="NCBI Taxonomy" id="76305"/>
    <lineage>
        <taxon>Bacteria</taxon>
        <taxon>Pseudomonadati</taxon>
        <taxon>Pseudomonadota</taxon>
        <taxon>Alphaproteobacteria</taxon>
        <taxon>Hyphomicrobiales</taxon>
        <taxon>Stappiaceae</taxon>
        <taxon>Roseibium</taxon>
    </lineage>
</organism>
<evidence type="ECO:0000313" key="3">
    <source>
        <dbReference type="Proteomes" id="UP001157914"/>
    </source>
</evidence>
<keyword evidence="3" id="KW-1185">Reference proteome</keyword>
<proteinExistence type="predicted"/>
<evidence type="ECO:0000256" key="1">
    <source>
        <dbReference type="SAM" id="MobiDB-lite"/>
    </source>
</evidence>
<comment type="caution">
    <text evidence="2">The sequence shown here is derived from an EMBL/GenBank/DDBJ whole genome shotgun (WGS) entry which is preliminary data.</text>
</comment>
<sequence length="29" mass="3100">MVGALTRDRPLPSINNGPQSGAVLFFKVN</sequence>
<dbReference type="Proteomes" id="UP001157914">
    <property type="component" value="Unassembled WGS sequence"/>
</dbReference>